<dbReference type="Proteomes" id="UP001524944">
    <property type="component" value="Unassembled WGS sequence"/>
</dbReference>
<evidence type="ECO:0000313" key="1">
    <source>
        <dbReference type="EMBL" id="MCR6545710.1"/>
    </source>
</evidence>
<dbReference type="EMBL" id="JANPWE010000004">
    <property type="protein sequence ID" value="MCR6545710.1"/>
    <property type="molecule type" value="Genomic_DNA"/>
</dbReference>
<comment type="caution">
    <text evidence="1">The sequence shown here is derived from an EMBL/GenBank/DDBJ whole genome shotgun (WGS) entry which is preliminary data.</text>
</comment>
<protein>
    <submittedName>
        <fullName evidence="1">Uncharacterized protein</fullName>
    </submittedName>
</protein>
<name>A0ABT1Y6I2_9FIRM</name>
<sequence>MKDTLNLAPYALPPLEAGEYRVTVSQDTSIPGCKIGDAVLNFAVEAEQISIDPGQVYSTYPPKEAVGTYADCLPHLILHRRTLPWERGLPGAPREIPWVTLLVFSEDEKVQISDGDYKQAVTPAPGVYIPKINRRFGVDTETCRFIDIPRLLFAEVLPDKRDLPYLAHTRKVSLDDKVTDGQVKSEWFSCMTANRYPREPVEGEEAVGHSAHLVSLEGFADYIYSPDRKAHPLNDCHTVRMFSLTSWNFWCARADFDFSSLVKQLSADVMRLQTAMAEPVLQKLTSLGYCPLDHLFREGSRSVSWYRSPLLPQPPWEDEISLCDFADRLLRYDPEMGMMDITYAAAWQLGRLLALQKTAFARQLMAWRLKNKQEAAARQNSRNLSAALNLPRNTPSAWEMDSSCREIWRDLTQSLVDICGRSHPAGLEGVTLPRLLRPYTLKGKLLRNIPALTQQELLALFEYDTQN</sequence>
<dbReference type="RefSeq" id="WP_257913287.1">
    <property type="nucleotide sequence ID" value="NZ_JANPWE010000004.1"/>
</dbReference>
<evidence type="ECO:0000313" key="2">
    <source>
        <dbReference type="Proteomes" id="UP001524944"/>
    </source>
</evidence>
<accession>A0ABT1Y6I2</accession>
<reference evidence="1 2" key="1">
    <citation type="submission" date="2022-08" db="EMBL/GenBank/DDBJ databases">
        <title>Proteogenomics of the novel Dehalobacterium formicoaceticum strain EZ94 highlights a key role of methyltransferases during anaerobic dichloromethane degradation.</title>
        <authorList>
            <person name="Wasmund K."/>
        </authorList>
    </citation>
    <scope>NUCLEOTIDE SEQUENCE [LARGE SCALE GENOMIC DNA]</scope>
    <source>
        <strain evidence="1 2">EZ94</strain>
    </source>
</reference>
<organism evidence="1 2">
    <name type="scientific">Dehalobacterium formicoaceticum</name>
    <dbReference type="NCBI Taxonomy" id="51515"/>
    <lineage>
        <taxon>Bacteria</taxon>
        <taxon>Bacillati</taxon>
        <taxon>Bacillota</taxon>
        <taxon>Clostridia</taxon>
        <taxon>Eubacteriales</taxon>
        <taxon>Peptococcaceae</taxon>
        <taxon>Dehalobacterium</taxon>
    </lineage>
</organism>
<keyword evidence="2" id="KW-1185">Reference proteome</keyword>
<gene>
    <name evidence="1" type="ORF">NVS47_09345</name>
</gene>
<proteinExistence type="predicted"/>